<accession>A0A1I4CQQ4</accession>
<dbReference type="Proteomes" id="UP000199550">
    <property type="component" value="Unassembled WGS sequence"/>
</dbReference>
<evidence type="ECO:0000259" key="2">
    <source>
        <dbReference type="Pfam" id="PF00582"/>
    </source>
</evidence>
<keyword evidence="4" id="KW-1185">Reference proteome</keyword>
<dbReference type="STRING" id="195913.SAMN04488004_102272"/>
<dbReference type="InterPro" id="IPR014729">
    <property type="entry name" value="Rossmann-like_a/b/a_fold"/>
</dbReference>
<gene>
    <name evidence="3" type="ORF">SAMN04488004_102272</name>
</gene>
<dbReference type="EMBL" id="FOTF01000002">
    <property type="protein sequence ID" value="SFK82609.1"/>
    <property type="molecule type" value="Genomic_DNA"/>
</dbReference>
<name>A0A1I4CQQ4_9RHOB</name>
<comment type="similarity">
    <text evidence="1">Belongs to the universal stress protein A family.</text>
</comment>
<dbReference type="RefSeq" id="WP_090185302.1">
    <property type="nucleotide sequence ID" value="NZ_CAXYBM010000021.1"/>
</dbReference>
<reference evidence="4" key="1">
    <citation type="submission" date="2016-10" db="EMBL/GenBank/DDBJ databases">
        <authorList>
            <person name="Varghese N."/>
            <person name="Submissions S."/>
        </authorList>
    </citation>
    <scope>NUCLEOTIDE SEQUENCE [LARGE SCALE GENOMIC DNA]</scope>
    <source>
        <strain evidence="4">DSM 16199</strain>
    </source>
</reference>
<organism evidence="3 4">
    <name type="scientific">Loktanella salsilacus</name>
    <dbReference type="NCBI Taxonomy" id="195913"/>
    <lineage>
        <taxon>Bacteria</taxon>
        <taxon>Pseudomonadati</taxon>
        <taxon>Pseudomonadota</taxon>
        <taxon>Alphaproteobacteria</taxon>
        <taxon>Rhodobacterales</taxon>
        <taxon>Roseobacteraceae</taxon>
        <taxon>Loktanella</taxon>
    </lineage>
</organism>
<dbReference type="Gene3D" id="3.40.50.620">
    <property type="entry name" value="HUPs"/>
    <property type="match status" value="1"/>
</dbReference>
<dbReference type="SUPFAM" id="SSF52402">
    <property type="entry name" value="Adenine nucleotide alpha hydrolases-like"/>
    <property type="match status" value="1"/>
</dbReference>
<dbReference type="CDD" id="cd00293">
    <property type="entry name" value="USP-like"/>
    <property type="match status" value="1"/>
</dbReference>
<dbReference type="PANTHER" id="PTHR46268">
    <property type="entry name" value="STRESS RESPONSE PROTEIN NHAX"/>
    <property type="match status" value="1"/>
</dbReference>
<dbReference type="InterPro" id="IPR006016">
    <property type="entry name" value="UspA"/>
</dbReference>
<dbReference type="Pfam" id="PF00582">
    <property type="entry name" value="Usp"/>
    <property type="match status" value="1"/>
</dbReference>
<sequence length="137" mass="14651">MYSNIMIPVDLRHTDHLDKALSVAADIAKLYGAKLHIVGVVQAAPSEVARTPAQYAEKLAAYAADRSQKFGVIFKPHAEIGHDPSIDLDDVLKRAANAIGIDLIVMASHVPGVAEHFFASNAGRLASHATVSVFVVR</sequence>
<dbReference type="OrthoDB" id="9792500at2"/>
<dbReference type="PANTHER" id="PTHR46268:SF6">
    <property type="entry name" value="UNIVERSAL STRESS PROTEIN UP12"/>
    <property type="match status" value="1"/>
</dbReference>
<feature type="domain" description="UspA" evidence="2">
    <location>
        <begin position="1"/>
        <end position="137"/>
    </location>
</feature>
<evidence type="ECO:0000256" key="1">
    <source>
        <dbReference type="ARBA" id="ARBA00008791"/>
    </source>
</evidence>
<proteinExistence type="inferred from homology"/>
<evidence type="ECO:0000313" key="4">
    <source>
        <dbReference type="Proteomes" id="UP000199550"/>
    </source>
</evidence>
<dbReference type="AlphaFoldDB" id="A0A1I4CQQ4"/>
<protein>
    <submittedName>
        <fullName evidence="3">Nucleotide-binding universal stress protein, UspA family</fullName>
    </submittedName>
</protein>
<evidence type="ECO:0000313" key="3">
    <source>
        <dbReference type="EMBL" id="SFK82609.1"/>
    </source>
</evidence>